<proteinExistence type="predicted"/>
<keyword evidence="2" id="KW-1185">Reference proteome</keyword>
<reference evidence="2" key="1">
    <citation type="journal article" date="2019" name="Int. J. Syst. Evol. Microbiol.">
        <title>The Global Catalogue of Microorganisms (GCM) 10K type strain sequencing project: providing services to taxonomists for standard genome sequencing and annotation.</title>
        <authorList>
            <consortium name="The Broad Institute Genomics Platform"/>
            <consortium name="The Broad Institute Genome Sequencing Center for Infectious Disease"/>
            <person name="Wu L."/>
            <person name="Ma J."/>
        </authorList>
    </citation>
    <scope>NUCLEOTIDE SEQUENCE [LARGE SCALE GENOMIC DNA]</scope>
    <source>
        <strain evidence="2">CCUG 39970</strain>
    </source>
</reference>
<evidence type="ECO:0000313" key="1">
    <source>
        <dbReference type="EMBL" id="MFC4453484.1"/>
    </source>
</evidence>
<protein>
    <submittedName>
        <fullName evidence="1">Uncharacterized protein</fullName>
    </submittedName>
</protein>
<gene>
    <name evidence="1" type="ORF">ACFO0P_06825</name>
</gene>
<dbReference type="RefSeq" id="WP_350242324.1">
    <property type="nucleotide sequence ID" value="NZ_JBHSEG010000002.1"/>
</dbReference>
<comment type="caution">
    <text evidence="1">The sequence shown here is derived from an EMBL/GenBank/DDBJ whole genome shotgun (WGS) entry which is preliminary data.</text>
</comment>
<accession>A0ABV8Y3G4</accession>
<dbReference type="Proteomes" id="UP001595939">
    <property type="component" value="Unassembled WGS sequence"/>
</dbReference>
<sequence length="57" mass="6194">MEVFRDGRRRCATSLWAAGSTVLATVQVPPLDEMLTDPKTTAALHHLKMFDGLHGGS</sequence>
<name>A0ABV8Y3G4_9DEIO</name>
<organism evidence="1 2">
    <name type="scientific">Deinococcus sonorensis</name>
    <dbReference type="NCBI Taxonomy" id="309891"/>
    <lineage>
        <taxon>Bacteria</taxon>
        <taxon>Thermotogati</taxon>
        <taxon>Deinococcota</taxon>
        <taxon>Deinococci</taxon>
        <taxon>Deinococcales</taxon>
        <taxon>Deinococcaceae</taxon>
        <taxon>Deinococcus</taxon>
    </lineage>
</organism>
<evidence type="ECO:0000313" key="2">
    <source>
        <dbReference type="Proteomes" id="UP001595939"/>
    </source>
</evidence>
<dbReference type="EMBL" id="JBHSEG010000002">
    <property type="protein sequence ID" value="MFC4453484.1"/>
    <property type="molecule type" value="Genomic_DNA"/>
</dbReference>